<evidence type="ECO:0000313" key="1">
    <source>
        <dbReference type="EMBL" id="EWC39067.1"/>
    </source>
</evidence>
<protein>
    <submittedName>
        <fullName evidence="1">Uncharacterized protein</fullName>
    </submittedName>
</protein>
<gene>
    <name evidence="1" type="ORF">B597_022160</name>
</gene>
<accession>A0A061JJ75</accession>
<comment type="caution">
    <text evidence="1">The sequence shown here is derived from an EMBL/GenBank/DDBJ whole genome shotgun (WGS) entry which is preliminary data.</text>
</comment>
<proteinExistence type="predicted"/>
<dbReference type="EMBL" id="AMCZ02000056">
    <property type="protein sequence ID" value="EWC39067.1"/>
    <property type="molecule type" value="Genomic_DNA"/>
</dbReference>
<reference evidence="1 2" key="1">
    <citation type="journal article" date="2013" name="Genome Announc.">
        <title>Draft Genome of the Nitrogen-Fixing Bacterium Pseudomonas stutzeri Strain KOS6 Isolated from Industrial Hydrocarbon Sludge.</title>
        <authorList>
            <person name="Grigoryeva T.V."/>
            <person name="Laikov A.V."/>
            <person name="Naumova R.P."/>
            <person name="Manolov A.I."/>
            <person name="Larin A.K."/>
            <person name="Karpova I.Y."/>
            <person name="Semashko T.A."/>
            <person name="Alexeev D.G."/>
            <person name="Kostryukova E.S."/>
            <person name="Muller R."/>
            <person name="Govorun V.M."/>
        </authorList>
    </citation>
    <scope>NUCLEOTIDE SEQUENCE [LARGE SCALE GENOMIC DNA]</scope>
    <source>
        <strain evidence="1 2">KOS6</strain>
    </source>
</reference>
<name>A0A061JJ75_STUST</name>
<dbReference type="HOGENOM" id="CLU_2424685_0_0_6"/>
<dbReference type="AlphaFoldDB" id="A0A061JJ75"/>
<dbReference type="RefSeq" id="WP_003291779.1">
    <property type="nucleotide sequence ID" value="NZ_KK020676.1"/>
</dbReference>
<sequence length="91" mass="10349">MALNTGRLRLEGERLVSSLHYAIDKVTLNGGEMSVPEFLGFGTERRSARPLKPAAVHPHCAWTDRTSRHAIPIFSYAPSGYWNHRRPYRLC</sequence>
<organism evidence="1 2">
    <name type="scientific">Stutzerimonas stutzeri KOS6</name>
    <dbReference type="NCBI Taxonomy" id="1218352"/>
    <lineage>
        <taxon>Bacteria</taxon>
        <taxon>Pseudomonadati</taxon>
        <taxon>Pseudomonadota</taxon>
        <taxon>Gammaproteobacteria</taxon>
        <taxon>Pseudomonadales</taxon>
        <taxon>Pseudomonadaceae</taxon>
        <taxon>Stutzerimonas</taxon>
    </lineage>
</organism>
<evidence type="ECO:0000313" key="2">
    <source>
        <dbReference type="Proteomes" id="UP000026923"/>
    </source>
</evidence>
<dbReference type="Proteomes" id="UP000026923">
    <property type="component" value="Unassembled WGS sequence"/>
</dbReference>